<dbReference type="AlphaFoldDB" id="A0A8H3NZ35"/>
<evidence type="ECO:0000313" key="1">
    <source>
        <dbReference type="EMBL" id="GFF42307.1"/>
    </source>
</evidence>
<name>A0A8H3NZ35_9EURO</name>
<organism evidence="1 2">
    <name type="scientific">Aspergillus udagawae</name>
    <dbReference type="NCBI Taxonomy" id="91492"/>
    <lineage>
        <taxon>Eukaryota</taxon>
        <taxon>Fungi</taxon>
        <taxon>Dikarya</taxon>
        <taxon>Ascomycota</taxon>
        <taxon>Pezizomycotina</taxon>
        <taxon>Eurotiomycetes</taxon>
        <taxon>Eurotiomycetidae</taxon>
        <taxon>Eurotiales</taxon>
        <taxon>Aspergillaceae</taxon>
        <taxon>Aspergillus</taxon>
        <taxon>Aspergillus subgen. Fumigati</taxon>
    </lineage>
</organism>
<protein>
    <submittedName>
        <fullName evidence="1">Uncharacterized protein</fullName>
    </submittedName>
</protein>
<dbReference type="EMBL" id="BLKC01000048">
    <property type="protein sequence ID" value="GFF42307.1"/>
    <property type="molecule type" value="Genomic_DNA"/>
</dbReference>
<reference evidence="1 2" key="1">
    <citation type="submission" date="2020-01" db="EMBL/GenBank/DDBJ databases">
        <title>Draft genome sequence of Aspergillus udagawae IFM 46972.</title>
        <authorList>
            <person name="Takahashi H."/>
            <person name="Yaguchi T."/>
        </authorList>
    </citation>
    <scope>NUCLEOTIDE SEQUENCE [LARGE SCALE GENOMIC DNA]</scope>
    <source>
        <strain evidence="1 2">IFM 46972</strain>
    </source>
</reference>
<sequence length="64" mass="7030">MAELGAVAGSPAIDEQTCSDLRNARLEDLYCSSLLEVYCEDEVATKCVNQASKFSPVFAEWIQL</sequence>
<comment type="caution">
    <text evidence="1">The sequence shown here is derived from an EMBL/GenBank/DDBJ whole genome shotgun (WGS) entry which is preliminary data.</text>
</comment>
<dbReference type="Proteomes" id="UP000465221">
    <property type="component" value="Unassembled WGS sequence"/>
</dbReference>
<accession>A0A8H3NZ35</accession>
<gene>
    <name evidence="1" type="ORF">IFM46972_06828</name>
</gene>
<evidence type="ECO:0000313" key="2">
    <source>
        <dbReference type="Proteomes" id="UP000465221"/>
    </source>
</evidence>
<proteinExistence type="predicted"/>